<organism evidence="1 2">
    <name type="scientific">Apiospora phragmitis</name>
    <dbReference type="NCBI Taxonomy" id="2905665"/>
    <lineage>
        <taxon>Eukaryota</taxon>
        <taxon>Fungi</taxon>
        <taxon>Dikarya</taxon>
        <taxon>Ascomycota</taxon>
        <taxon>Pezizomycotina</taxon>
        <taxon>Sordariomycetes</taxon>
        <taxon>Xylariomycetidae</taxon>
        <taxon>Amphisphaeriales</taxon>
        <taxon>Apiosporaceae</taxon>
        <taxon>Apiospora</taxon>
    </lineage>
</organism>
<dbReference type="GeneID" id="92086779"/>
<dbReference type="Proteomes" id="UP001480595">
    <property type="component" value="Unassembled WGS sequence"/>
</dbReference>
<evidence type="ECO:0000313" key="2">
    <source>
        <dbReference type="Proteomes" id="UP001480595"/>
    </source>
</evidence>
<protein>
    <submittedName>
        <fullName evidence="1">Uncharacterized protein</fullName>
    </submittedName>
</protein>
<dbReference type="RefSeq" id="XP_066721857.1">
    <property type="nucleotide sequence ID" value="XM_066853716.1"/>
</dbReference>
<name>A0ABR1WVZ8_9PEZI</name>
<accession>A0ABR1WVZ8</accession>
<comment type="caution">
    <text evidence="1">The sequence shown here is derived from an EMBL/GenBank/DDBJ whole genome shotgun (WGS) entry which is preliminary data.</text>
</comment>
<proteinExistence type="predicted"/>
<evidence type="ECO:0000313" key="1">
    <source>
        <dbReference type="EMBL" id="KAK8087333.1"/>
    </source>
</evidence>
<sequence>MSSFETQKRAQVAIYDVKLGLGVREAVRKWDATRSVNGATVANINVFFDRFDAPELANIPPERHYNTDEMGIGQGVGGDHWVVAEATSHIALKKDVEKGEWITALDPGFGCGSLRFTEEKAEDTLKGVSEYGPWIKAY</sequence>
<reference evidence="1 2" key="1">
    <citation type="submission" date="2023-01" db="EMBL/GenBank/DDBJ databases">
        <title>Analysis of 21 Apiospora genomes using comparative genomics revels a genus with tremendous synthesis potential of carbohydrate active enzymes and secondary metabolites.</title>
        <authorList>
            <person name="Sorensen T."/>
        </authorList>
    </citation>
    <scope>NUCLEOTIDE SEQUENCE [LARGE SCALE GENOMIC DNA]</scope>
    <source>
        <strain evidence="1 2">CBS 135458</strain>
    </source>
</reference>
<dbReference type="EMBL" id="JAQQWL010000002">
    <property type="protein sequence ID" value="KAK8087333.1"/>
    <property type="molecule type" value="Genomic_DNA"/>
</dbReference>
<keyword evidence="2" id="KW-1185">Reference proteome</keyword>
<gene>
    <name evidence="1" type="ORF">PG994_002307</name>
</gene>